<reference evidence="2 3" key="1">
    <citation type="submission" date="2017-05" db="EMBL/GenBank/DDBJ databases">
        <title>Comparative genomic and metabolic analysis of manganese-oxidizing mechanisms in Celeribater manganoxidans DY25T: its adaption to the environment of polymetallic nodule.</title>
        <authorList>
            <person name="Wang X."/>
        </authorList>
    </citation>
    <scope>NUCLEOTIDE SEQUENCE [LARGE SCALE GENOMIC DNA]</scope>
    <source>
        <strain evidence="2 3">DY25</strain>
    </source>
</reference>
<evidence type="ECO:0000313" key="2">
    <source>
        <dbReference type="EMBL" id="ATI41624.1"/>
    </source>
</evidence>
<gene>
    <name evidence="2" type="ORF">CBW24_06160</name>
</gene>
<dbReference type="Proteomes" id="UP000219050">
    <property type="component" value="Chromosome"/>
</dbReference>
<dbReference type="AlphaFoldDB" id="A0A291LY90"/>
<proteinExistence type="predicted"/>
<dbReference type="KEGG" id="cmag:CBW24_06160"/>
<keyword evidence="1" id="KW-0175">Coiled coil</keyword>
<dbReference type="OrthoDB" id="9777694at2"/>
<protein>
    <submittedName>
        <fullName evidence="2">Uncharacterized protein</fullName>
    </submittedName>
</protein>
<evidence type="ECO:0000313" key="3">
    <source>
        <dbReference type="Proteomes" id="UP000219050"/>
    </source>
</evidence>
<dbReference type="RefSeq" id="WP_097373015.1">
    <property type="nucleotide sequence ID" value="NZ_CP021404.1"/>
</dbReference>
<name>A0A291LY90_9RHOB</name>
<accession>A0A291LY90</accession>
<organism evidence="2 3">
    <name type="scientific">Pacificitalea manganoxidans</name>
    <dbReference type="NCBI Taxonomy" id="1411902"/>
    <lineage>
        <taxon>Bacteria</taxon>
        <taxon>Pseudomonadati</taxon>
        <taxon>Pseudomonadota</taxon>
        <taxon>Alphaproteobacteria</taxon>
        <taxon>Rhodobacterales</taxon>
        <taxon>Paracoccaceae</taxon>
        <taxon>Pacificitalea</taxon>
    </lineage>
</organism>
<sequence length="159" mass="19052">MVAYSPHPGVEWQLTWQETSKRSFNREFGEVIRKLEGSVQELKALMDAADDEAARKKREQELQWERWRREEDKRSEAKARSESLQQLSDIMADWTKALSVEMFFVEAEKRMQMVDGERRVHLESRLRLARSMLGDLDPLSFIEQWVSPEERYQRKFKDE</sequence>
<keyword evidence="3" id="KW-1185">Reference proteome</keyword>
<dbReference type="EMBL" id="CP021404">
    <property type="protein sequence ID" value="ATI41624.1"/>
    <property type="molecule type" value="Genomic_DNA"/>
</dbReference>
<evidence type="ECO:0000256" key="1">
    <source>
        <dbReference type="SAM" id="Coils"/>
    </source>
</evidence>
<feature type="coiled-coil region" evidence="1">
    <location>
        <begin position="32"/>
        <end position="59"/>
    </location>
</feature>